<evidence type="ECO:0000256" key="12">
    <source>
        <dbReference type="RuleBase" id="RU000679"/>
    </source>
</evidence>
<name>A0A8X6GBW8_TRICU</name>
<keyword evidence="10 12" id="KW-0739">Sodium transport</keyword>
<comment type="caution">
    <text evidence="14">The sequence shown here is derived from an EMBL/GenBank/DDBJ whole genome shotgun (WGS) entry which is preliminary data.</text>
</comment>
<evidence type="ECO:0000256" key="5">
    <source>
        <dbReference type="ARBA" id="ARBA00022692"/>
    </source>
</evidence>
<evidence type="ECO:0000256" key="4">
    <source>
        <dbReference type="ARBA" id="ARBA00022461"/>
    </source>
</evidence>
<evidence type="ECO:0000256" key="10">
    <source>
        <dbReference type="ARBA" id="ARBA00023201"/>
    </source>
</evidence>
<evidence type="ECO:0000256" key="11">
    <source>
        <dbReference type="ARBA" id="ARBA00023303"/>
    </source>
</evidence>
<dbReference type="GO" id="GO:0005272">
    <property type="term" value="F:sodium channel activity"/>
    <property type="evidence" value="ECO:0007669"/>
    <property type="project" value="UniProtKB-KW"/>
</dbReference>
<organism evidence="14 15">
    <name type="scientific">Trichonephila clavata</name>
    <name type="common">Joro spider</name>
    <name type="synonym">Nephila clavata</name>
    <dbReference type="NCBI Taxonomy" id="2740835"/>
    <lineage>
        <taxon>Eukaryota</taxon>
        <taxon>Metazoa</taxon>
        <taxon>Ecdysozoa</taxon>
        <taxon>Arthropoda</taxon>
        <taxon>Chelicerata</taxon>
        <taxon>Arachnida</taxon>
        <taxon>Araneae</taxon>
        <taxon>Araneomorphae</taxon>
        <taxon>Entelegynae</taxon>
        <taxon>Araneoidea</taxon>
        <taxon>Nephilidae</taxon>
        <taxon>Trichonephila</taxon>
    </lineage>
</organism>
<keyword evidence="11 12" id="KW-0407">Ion channel</keyword>
<evidence type="ECO:0000256" key="6">
    <source>
        <dbReference type="ARBA" id="ARBA00022989"/>
    </source>
</evidence>
<evidence type="ECO:0000256" key="13">
    <source>
        <dbReference type="SAM" id="Phobius"/>
    </source>
</evidence>
<evidence type="ECO:0000256" key="2">
    <source>
        <dbReference type="ARBA" id="ARBA00007193"/>
    </source>
</evidence>
<proteinExistence type="inferred from homology"/>
<dbReference type="InterPro" id="IPR001873">
    <property type="entry name" value="ENaC"/>
</dbReference>
<dbReference type="OrthoDB" id="6436100at2759"/>
<protein>
    <submittedName>
        <fullName evidence="14">Uncharacterized protein</fullName>
    </submittedName>
</protein>
<dbReference type="EMBL" id="BMAO01015420">
    <property type="protein sequence ID" value="GFR01606.1"/>
    <property type="molecule type" value="Genomic_DNA"/>
</dbReference>
<feature type="transmembrane region" description="Helical" evidence="13">
    <location>
        <begin position="100"/>
        <end position="118"/>
    </location>
</feature>
<sequence length="162" mass="18642">MRHCICKTYPLDYDPKKTLEIRISEAECDNIHCPNNQTHLQVDDPDWSLYTTPLSTTIKSGSRSKYFNQSVSKFIVKALSQSSISGVNRLFSSKTRLQRFIWALVLFVCLSGFWYQTYHFSILYRRKPSVVQIAVENDGLAEFPAVSLCNTNRLVGLLLHFN</sequence>
<comment type="similarity">
    <text evidence="2 12">Belongs to the amiloride-sensitive sodium channel (TC 1.A.6) family.</text>
</comment>
<evidence type="ECO:0000313" key="15">
    <source>
        <dbReference type="Proteomes" id="UP000887116"/>
    </source>
</evidence>
<evidence type="ECO:0000256" key="8">
    <source>
        <dbReference type="ARBA" id="ARBA00023065"/>
    </source>
</evidence>
<dbReference type="AlphaFoldDB" id="A0A8X6GBW8"/>
<keyword evidence="7" id="KW-0915">Sodium</keyword>
<accession>A0A8X6GBW8</accession>
<dbReference type="Pfam" id="PF00858">
    <property type="entry name" value="ASC"/>
    <property type="match status" value="1"/>
</dbReference>
<keyword evidence="15" id="KW-1185">Reference proteome</keyword>
<keyword evidence="5 12" id="KW-0812">Transmembrane</keyword>
<evidence type="ECO:0000256" key="9">
    <source>
        <dbReference type="ARBA" id="ARBA00023136"/>
    </source>
</evidence>
<dbReference type="Proteomes" id="UP000887116">
    <property type="component" value="Unassembled WGS sequence"/>
</dbReference>
<keyword evidence="6 13" id="KW-1133">Transmembrane helix</keyword>
<evidence type="ECO:0000256" key="7">
    <source>
        <dbReference type="ARBA" id="ARBA00023053"/>
    </source>
</evidence>
<keyword evidence="3 12" id="KW-0813">Transport</keyword>
<comment type="subcellular location">
    <subcellularLocation>
        <location evidence="1">Membrane</location>
        <topology evidence="1">Multi-pass membrane protein</topology>
    </subcellularLocation>
</comment>
<keyword evidence="4 12" id="KW-0894">Sodium channel</keyword>
<keyword evidence="9 13" id="KW-0472">Membrane</keyword>
<evidence type="ECO:0000256" key="3">
    <source>
        <dbReference type="ARBA" id="ARBA00022448"/>
    </source>
</evidence>
<evidence type="ECO:0000256" key="1">
    <source>
        <dbReference type="ARBA" id="ARBA00004141"/>
    </source>
</evidence>
<gene>
    <name evidence="14" type="primary">AVEN_126444_1</name>
    <name evidence="14" type="ORF">TNCT_334111</name>
</gene>
<dbReference type="GO" id="GO:0016020">
    <property type="term" value="C:membrane"/>
    <property type="evidence" value="ECO:0007669"/>
    <property type="project" value="UniProtKB-SubCell"/>
</dbReference>
<evidence type="ECO:0000313" key="14">
    <source>
        <dbReference type="EMBL" id="GFR01606.1"/>
    </source>
</evidence>
<keyword evidence="8 12" id="KW-0406">Ion transport</keyword>
<reference evidence="14" key="1">
    <citation type="submission" date="2020-07" db="EMBL/GenBank/DDBJ databases">
        <title>Multicomponent nature underlies the extraordinary mechanical properties of spider dragline silk.</title>
        <authorList>
            <person name="Kono N."/>
            <person name="Nakamura H."/>
            <person name="Mori M."/>
            <person name="Yoshida Y."/>
            <person name="Ohtoshi R."/>
            <person name="Malay A.D."/>
            <person name="Moran D.A.P."/>
            <person name="Tomita M."/>
            <person name="Numata K."/>
            <person name="Arakawa K."/>
        </authorList>
    </citation>
    <scope>NUCLEOTIDE SEQUENCE</scope>
</reference>